<evidence type="ECO:0000313" key="3">
    <source>
        <dbReference type="EMBL" id="DAE08966.1"/>
    </source>
</evidence>
<sequence length="124" mass="14543">MDFKDKLKDFRKKNSLTQAEFAKKYGFSRTTITELESGRKKPTLKMIEKIAKATNTKTVEWLDEKENIEIKNFEGLKMVFDKLQETGDIDEEGNMNQKAKTFIFKMVEAEIKLLAQQKKNKEKN</sequence>
<dbReference type="CDD" id="cd00093">
    <property type="entry name" value="HTH_XRE"/>
    <property type="match status" value="1"/>
</dbReference>
<dbReference type="SMART" id="SM00530">
    <property type="entry name" value="HTH_XRE"/>
    <property type="match status" value="1"/>
</dbReference>
<keyword evidence="1" id="KW-0238">DNA-binding</keyword>
<proteinExistence type="predicted"/>
<organism evidence="3">
    <name type="scientific">Siphoviridae sp. ct16M3</name>
    <dbReference type="NCBI Taxonomy" id="2825305"/>
    <lineage>
        <taxon>Viruses</taxon>
        <taxon>Duplodnaviria</taxon>
        <taxon>Heunggongvirae</taxon>
        <taxon>Uroviricota</taxon>
        <taxon>Caudoviricetes</taxon>
    </lineage>
</organism>
<accession>A0A8S5PPD6</accession>
<dbReference type="Pfam" id="PF01381">
    <property type="entry name" value="HTH_3"/>
    <property type="match status" value="1"/>
</dbReference>
<dbReference type="PROSITE" id="PS50943">
    <property type="entry name" value="HTH_CROC1"/>
    <property type="match status" value="1"/>
</dbReference>
<evidence type="ECO:0000256" key="1">
    <source>
        <dbReference type="ARBA" id="ARBA00023125"/>
    </source>
</evidence>
<dbReference type="GO" id="GO:0003677">
    <property type="term" value="F:DNA binding"/>
    <property type="evidence" value="ECO:0007669"/>
    <property type="project" value="UniProtKB-KW"/>
</dbReference>
<dbReference type="SUPFAM" id="SSF47413">
    <property type="entry name" value="lambda repressor-like DNA-binding domains"/>
    <property type="match status" value="1"/>
</dbReference>
<dbReference type="PANTHER" id="PTHR46558">
    <property type="entry name" value="TRACRIPTIONAL REGULATORY PROTEIN-RELATED-RELATED"/>
    <property type="match status" value="1"/>
</dbReference>
<name>A0A8S5PPD6_9CAUD</name>
<dbReference type="EMBL" id="BK015481">
    <property type="protein sequence ID" value="DAE08966.1"/>
    <property type="molecule type" value="Genomic_DNA"/>
</dbReference>
<reference evidence="3" key="1">
    <citation type="journal article" date="2021" name="Proc. Natl. Acad. Sci. U.S.A.">
        <title>A Catalog of Tens of Thousands of Viruses from Human Metagenomes Reveals Hidden Associations with Chronic Diseases.</title>
        <authorList>
            <person name="Tisza M.J."/>
            <person name="Buck C.B."/>
        </authorList>
    </citation>
    <scope>NUCLEOTIDE SEQUENCE</scope>
    <source>
        <strain evidence="3">Ct16M3</strain>
    </source>
</reference>
<dbReference type="Gene3D" id="1.10.260.40">
    <property type="entry name" value="lambda repressor-like DNA-binding domains"/>
    <property type="match status" value="1"/>
</dbReference>
<evidence type="ECO:0000259" key="2">
    <source>
        <dbReference type="PROSITE" id="PS50943"/>
    </source>
</evidence>
<feature type="domain" description="HTH cro/C1-type" evidence="2">
    <location>
        <begin position="7"/>
        <end position="62"/>
    </location>
</feature>
<dbReference type="PANTHER" id="PTHR46558:SF11">
    <property type="entry name" value="HTH-TYPE TRANSCRIPTIONAL REGULATOR XRE"/>
    <property type="match status" value="1"/>
</dbReference>
<protein>
    <submittedName>
        <fullName evidence="3">Helix-turn-helix XRE-family like protein</fullName>
    </submittedName>
</protein>
<dbReference type="InterPro" id="IPR010982">
    <property type="entry name" value="Lambda_DNA-bd_dom_sf"/>
</dbReference>
<dbReference type="InterPro" id="IPR001387">
    <property type="entry name" value="Cro/C1-type_HTH"/>
</dbReference>